<name>A0ACC2SIN5_9FUNG</name>
<keyword evidence="2" id="KW-1185">Reference proteome</keyword>
<sequence>MTSTPSTFAMIINEAFNVRIDNLLPLKTRAQGRDLNPEPKFLWAAGPMDREPACPCFSEIEPPQAEGSSKSKSQNTSTGSITMIPEEEFLELPNGGIEGGPVNFMSLKSS</sequence>
<reference evidence="1" key="1">
    <citation type="submission" date="2022-04" db="EMBL/GenBank/DDBJ databases">
        <title>Genome of the entomopathogenic fungus Entomophthora muscae.</title>
        <authorList>
            <person name="Elya C."/>
            <person name="Lovett B.R."/>
            <person name="Lee E."/>
            <person name="Macias A.M."/>
            <person name="Hajek A.E."/>
            <person name="De Bivort B.L."/>
            <person name="Kasson M.T."/>
            <person name="De Fine Licht H.H."/>
            <person name="Stajich J.E."/>
        </authorList>
    </citation>
    <scope>NUCLEOTIDE SEQUENCE</scope>
    <source>
        <strain evidence="1">Berkeley</strain>
    </source>
</reference>
<accession>A0ACC2SIN5</accession>
<evidence type="ECO:0000313" key="1">
    <source>
        <dbReference type="EMBL" id="KAJ9062236.1"/>
    </source>
</evidence>
<proteinExistence type="predicted"/>
<comment type="caution">
    <text evidence="1">The sequence shown here is derived from an EMBL/GenBank/DDBJ whole genome shotgun (WGS) entry which is preliminary data.</text>
</comment>
<gene>
    <name evidence="1" type="ORF">DSO57_1012905</name>
</gene>
<evidence type="ECO:0000313" key="2">
    <source>
        <dbReference type="Proteomes" id="UP001165960"/>
    </source>
</evidence>
<organism evidence="1 2">
    <name type="scientific">Entomophthora muscae</name>
    <dbReference type="NCBI Taxonomy" id="34485"/>
    <lineage>
        <taxon>Eukaryota</taxon>
        <taxon>Fungi</taxon>
        <taxon>Fungi incertae sedis</taxon>
        <taxon>Zoopagomycota</taxon>
        <taxon>Entomophthoromycotina</taxon>
        <taxon>Entomophthoromycetes</taxon>
        <taxon>Entomophthorales</taxon>
        <taxon>Entomophthoraceae</taxon>
        <taxon>Entomophthora</taxon>
    </lineage>
</organism>
<protein>
    <submittedName>
        <fullName evidence="1">Uncharacterized protein</fullName>
    </submittedName>
</protein>
<dbReference type="EMBL" id="QTSX02005017">
    <property type="protein sequence ID" value="KAJ9062236.1"/>
    <property type="molecule type" value="Genomic_DNA"/>
</dbReference>
<dbReference type="Proteomes" id="UP001165960">
    <property type="component" value="Unassembled WGS sequence"/>
</dbReference>